<dbReference type="Pfam" id="PF02518">
    <property type="entry name" value="HATPase_c"/>
    <property type="match status" value="1"/>
</dbReference>
<reference evidence="23" key="1">
    <citation type="submission" date="2016-10" db="EMBL/GenBank/DDBJ databases">
        <authorList>
            <person name="Varghese N."/>
            <person name="Submissions S."/>
        </authorList>
    </citation>
    <scope>NUCLEOTIDE SEQUENCE [LARGE SCALE GENOMIC DNA]</scope>
    <source>
        <strain evidence="23">JCM 21621</strain>
    </source>
</reference>
<name>A0A1H0IWJ9_9PSED</name>
<dbReference type="InterPro" id="IPR035965">
    <property type="entry name" value="PAS-like_dom_sf"/>
</dbReference>
<feature type="modified residue" description="4-aspartylphosphate" evidence="14">
    <location>
        <position position="1230"/>
    </location>
</feature>
<dbReference type="SUPFAM" id="SSF55874">
    <property type="entry name" value="ATPase domain of HSP90 chaperone/DNA topoisomerase II/histidine kinase"/>
    <property type="match status" value="1"/>
</dbReference>
<dbReference type="PROSITE" id="PS50110">
    <property type="entry name" value="RESPONSE_REGULATORY"/>
    <property type="match status" value="1"/>
</dbReference>
<dbReference type="RefSeq" id="WP_084314964.1">
    <property type="nucleotide sequence ID" value="NZ_FNIJ01000010.1"/>
</dbReference>
<feature type="domain" description="Response regulatory" evidence="18">
    <location>
        <begin position="1181"/>
        <end position="1299"/>
    </location>
</feature>
<dbReference type="InterPro" id="IPR013656">
    <property type="entry name" value="PAS_4"/>
</dbReference>
<dbReference type="PANTHER" id="PTHR45339">
    <property type="entry name" value="HYBRID SIGNAL TRANSDUCTION HISTIDINE KINASE J"/>
    <property type="match status" value="1"/>
</dbReference>
<dbReference type="SMART" id="SM00448">
    <property type="entry name" value="REC"/>
    <property type="match status" value="1"/>
</dbReference>
<dbReference type="SUPFAM" id="SSF52172">
    <property type="entry name" value="CheY-like"/>
    <property type="match status" value="1"/>
</dbReference>
<dbReference type="InterPro" id="IPR000700">
    <property type="entry name" value="PAS-assoc_C"/>
</dbReference>
<gene>
    <name evidence="22" type="ORF">SAMN05216193_110154</name>
</gene>
<evidence type="ECO:0000256" key="12">
    <source>
        <dbReference type="ARBA" id="ARBA00023136"/>
    </source>
</evidence>
<organism evidence="22 23">
    <name type="scientific">Pseudomonas jinjuensis</name>
    <dbReference type="NCBI Taxonomy" id="198616"/>
    <lineage>
        <taxon>Bacteria</taxon>
        <taxon>Pseudomonadati</taxon>
        <taxon>Pseudomonadota</taxon>
        <taxon>Gammaproteobacteria</taxon>
        <taxon>Pseudomonadales</taxon>
        <taxon>Pseudomonadaceae</taxon>
        <taxon>Pseudomonas</taxon>
    </lineage>
</organism>
<dbReference type="Gene3D" id="3.40.190.10">
    <property type="entry name" value="Periplasmic binding protein-like II"/>
    <property type="match status" value="4"/>
</dbReference>
<dbReference type="InterPro" id="IPR003661">
    <property type="entry name" value="HisK_dim/P_dom"/>
</dbReference>
<dbReference type="Pfam" id="PF00512">
    <property type="entry name" value="HisKA"/>
    <property type="match status" value="1"/>
</dbReference>
<keyword evidence="4 14" id="KW-0597">Phosphoprotein</keyword>
<dbReference type="Pfam" id="PF00497">
    <property type="entry name" value="SBP_bac_3"/>
    <property type="match status" value="1"/>
</dbReference>
<keyword evidence="23" id="KW-1185">Reference proteome</keyword>
<dbReference type="Pfam" id="PF08448">
    <property type="entry name" value="PAS_4"/>
    <property type="match status" value="1"/>
</dbReference>
<evidence type="ECO:0000259" key="18">
    <source>
        <dbReference type="PROSITE" id="PS50110"/>
    </source>
</evidence>
<dbReference type="Gene3D" id="3.30.565.10">
    <property type="entry name" value="Histidine kinase-like ATPase, C-terminal domain"/>
    <property type="match status" value="1"/>
</dbReference>
<dbReference type="CDD" id="cd00082">
    <property type="entry name" value="HisKA"/>
    <property type="match status" value="1"/>
</dbReference>
<dbReference type="SMART" id="SM00387">
    <property type="entry name" value="HATPase_c"/>
    <property type="match status" value="1"/>
</dbReference>
<evidence type="ECO:0000256" key="4">
    <source>
        <dbReference type="ARBA" id="ARBA00022553"/>
    </source>
</evidence>
<dbReference type="SUPFAM" id="SSF55785">
    <property type="entry name" value="PYP-like sensor domain (PAS domain)"/>
    <property type="match status" value="1"/>
</dbReference>
<keyword evidence="10 15" id="KW-1133">Transmembrane helix</keyword>
<dbReference type="CDD" id="cd17546">
    <property type="entry name" value="REC_hyHK_CKI1_RcsC-like"/>
    <property type="match status" value="1"/>
</dbReference>
<evidence type="ECO:0000256" key="9">
    <source>
        <dbReference type="ARBA" id="ARBA00022840"/>
    </source>
</evidence>
<dbReference type="InterPro" id="IPR005467">
    <property type="entry name" value="His_kinase_dom"/>
</dbReference>
<dbReference type="InterPro" id="IPR036890">
    <property type="entry name" value="HATPase_C_sf"/>
</dbReference>
<keyword evidence="9" id="KW-0067">ATP-binding</keyword>
<evidence type="ECO:0000259" key="19">
    <source>
        <dbReference type="PROSITE" id="PS50112"/>
    </source>
</evidence>
<dbReference type="Pfam" id="PF00072">
    <property type="entry name" value="Response_reg"/>
    <property type="match status" value="1"/>
</dbReference>
<feature type="domain" description="Histidine kinase" evidence="17">
    <location>
        <begin position="835"/>
        <end position="1056"/>
    </location>
</feature>
<feature type="domain" description="PAC" evidence="20">
    <location>
        <begin position="752"/>
        <end position="817"/>
    </location>
</feature>
<evidence type="ECO:0000256" key="6">
    <source>
        <dbReference type="ARBA" id="ARBA00022692"/>
    </source>
</evidence>
<dbReference type="InterPro" id="IPR004358">
    <property type="entry name" value="Sig_transdc_His_kin-like_C"/>
</dbReference>
<dbReference type="SUPFAM" id="SSF47226">
    <property type="entry name" value="Histidine-containing phosphotransfer domain, HPT domain"/>
    <property type="match status" value="1"/>
</dbReference>
<dbReference type="InterPro" id="IPR001638">
    <property type="entry name" value="Solute-binding_3/MltF_N"/>
</dbReference>
<dbReference type="Gene3D" id="3.40.50.2300">
    <property type="match status" value="1"/>
</dbReference>
<proteinExistence type="predicted"/>
<dbReference type="SUPFAM" id="SSF47384">
    <property type="entry name" value="Homodimeric domain of signal transducing histidine kinase"/>
    <property type="match status" value="1"/>
</dbReference>
<dbReference type="CDD" id="cd01007">
    <property type="entry name" value="PBP2_BvgS_HisK_like"/>
    <property type="match status" value="1"/>
</dbReference>
<evidence type="ECO:0000259" key="17">
    <source>
        <dbReference type="PROSITE" id="PS50109"/>
    </source>
</evidence>
<feature type="transmembrane region" description="Helical" evidence="15">
    <location>
        <begin position="523"/>
        <end position="542"/>
    </location>
</feature>
<keyword evidence="8" id="KW-0418">Kinase</keyword>
<dbReference type="CDD" id="cd16922">
    <property type="entry name" value="HATPase_EvgS-ArcB-TorS-like"/>
    <property type="match status" value="1"/>
</dbReference>
<dbReference type="GO" id="GO:0000155">
    <property type="term" value="F:phosphorelay sensor kinase activity"/>
    <property type="evidence" value="ECO:0007669"/>
    <property type="project" value="InterPro"/>
</dbReference>
<feature type="chain" id="PRO_5017316882" description="histidine kinase" evidence="16">
    <location>
        <begin position="33"/>
        <end position="1434"/>
    </location>
</feature>
<evidence type="ECO:0000256" key="2">
    <source>
        <dbReference type="ARBA" id="ARBA00004370"/>
    </source>
</evidence>
<sequence length="1434" mass="157816">MNISSCRWMSFFLRTICLFVAASISALPQTEASEGQQYLSDLGLPKRLSVAVIGTDTPLEAMKDGQLTGFSGELLNMLLATDSALELHRYATRDDTMRAACRGDVDLVLGAVPLPEFADCLVYSSGYFERRAMLVARSGDERALDASFLRHAQIIVETGTPWATELRLQYPQARLLGVSSPHDAMRALRDGHGDVYVGSAVLITRMLAEKDNQDLTGLRRLDMGNTAYRFGAPLKSAEVVRELDRRLALFPDIAMEHLRNKWLGGVETGSPKEFVLLPSEKVLLSAHRTIRYTAPSLQFPFASQDAQGRLSGLTVDYLDYLRKLLNVEFVHVPSNSPEDALARLARGEIDLIAGSVSEPVDDSALVSAGIYASIPAAIVTAASTPYTTGLEALRGRKIAVIAASTIARTLHEKLPDARVTEVDDFQSGFELLRNHAADAMIGNLLTLDALVRGEAGQDMRIAGAAGFDQDFGLWLSARQASLGHVLQRALSSMPATERNRISQRWTAVKYQFDTPWTMLLARYWVVLALTALVILLLVVAYFRLHYQVRRRRQIEDRLARELALKETLLACLPQPIVAKDTEHRYVEMNSAFEQFFGVRKTDYLGQADLALKEPTSSIQILRELQQQALETMEVRHATVPLLNAQCEKRTVIAWAVPYPLADGSVGGVVAMYQDVTEIHEARQRALRAEQQLKDVTRSLPAVVFQLRRRQGDKEWQVSYIAGDISGRQEVDEALVNRRGERCPQVFRQADTRRLEQELNQSDGFSAPIDLELELVDEFGGGWVHLSAVPKKDGELQMWNGVISDVTDRHRQEEALREAKEVAEAALRAKEGFLAMMSHEIRTPMNGVLGLVEVLQTTELCDEQRRLLALAKESGQALAQILDDILDYAKIEAGRLSITPEPLDLRELIDSVLSLLLPQAHEKGLQLRLGVDARVPATVHADGIRVRQILFNLLGNAIKFTSHGSVRLHARVESMDSRSAVVVVSVEDTGIGIPRDDIQHLFAPFVQSERSAARRFGGTGLGLSISRRLAELMGGQVTLESAEGVGTIASLRIPCSILCAEYDLPLLKNRPAVLAVRDAESRESLAAFAMAAGMRLLDRHPEAIHFVDADHPEDAGRSKYVIQVSTVPKQLGYRVEAGTARLSVNPLRWMAFLAATTTLTGNPAQPPAGPMPAQAPALPCRKVLVVEDHPINREVIQQQLRLLCCTSVVAENGEQALLALAREEFDLILTDCHMPVMNGFDLTTRIRASDDPQLRSIPVVGVTATTVREELRRCLDVGMNTYVLKPTTLASLQKALAAAASDAPPDIEHSRSTHPVERDELAAALADLLHDADTCRLFSGALRDDRESLRIALEKGSIDELRAWCHRARGAISMFGMAALDEIVDSFHRTLRTGAIPAAESSPTAALLAMYDQLIGIFEKATTAARTGNFEAMTP</sequence>
<evidence type="ECO:0000256" key="3">
    <source>
        <dbReference type="ARBA" id="ARBA00012438"/>
    </source>
</evidence>
<dbReference type="InterPro" id="IPR000014">
    <property type="entry name" value="PAS"/>
</dbReference>
<keyword evidence="7" id="KW-0547">Nucleotide-binding</keyword>
<evidence type="ECO:0000256" key="7">
    <source>
        <dbReference type="ARBA" id="ARBA00022741"/>
    </source>
</evidence>
<evidence type="ECO:0000256" key="5">
    <source>
        <dbReference type="ARBA" id="ARBA00022679"/>
    </source>
</evidence>
<feature type="modified residue" description="Phosphohistidine" evidence="13">
    <location>
        <position position="1365"/>
    </location>
</feature>
<dbReference type="PROSITE" id="PS50112">
    <property type="entry name" value="PAS"/>
    <property type="match status" value="1"/>
</dbReference>
<dbReference type="PROSITE" id="PS50894">
    <property type="entry name" value="HPT"/>
    <property type="match status" value="1"/>
</dbReference>
<dbReference type="InterPro" id="IPR036641">
    <property type="entry name" value="HPT_dom_sf"/>
</dbReference>
<dbReference type="GO" id="GO:0005886">
    <property type="term" value="C:plasma membrane"/>
    <property type="evidence" value="ECO:0007669"/>
    <property type="project" value="UniProtKB-SubCell"/>
</dbReference>
<dbReference type="InterPro" id="IPR011006">
    <property type="entry name" value="CheY-like_superfamily"/>
</dbReference>
<dbReference type="Gene3D" id="1.20.120.160">
    <property type="entry name" value="HPT domain"/>
    <property type="match status" value="1"/>
</dbReference>
<keyword evidence="5" id="KW-0808">Transferase</keyword>
<evidence type="ECO:0000256" key="13">
    <source>
        <dbReference type="PROSITE-ProRule" id="PRU00110"/>
    </source>
</evidence>
<evidence type="ECO:0000256" key="15">
    <source>
        <dbReference type="SAM" id="Phobius"/>
    </source>
</evidence>
<dbReference type="Proteomes" id="UP000242957">
    <property type="component" value="Unassembled WGS sequence"/>
</dbReference>
<dbReference type="SMART" id="SM00091">
    <property type="entry name" value="PAS"/>
    <property type="match status" value="1"/>
</dbReference>
<accession>A0A1H0IWJ9</accession>
<dbReference type="InterPro" id="IPR036097">
    <property type="entry name" value="HisK_dim/P_sf"/>
</dbReference>
<dbReference type="PROSITE" id="PS50109">
    <property type="entry name" value="HIS_KIN"/>
    <property type="match status" value="1"/>
</dbReference>
<evidence type="ECO:0000259" key="21">
    <source>
        <dbReference type="PROSITE" id="PS50894"/>
    </source>
</evidence>
<keyword evidence="6 15" id="KW-0812">Transmembrane</keyword>
<dbReference type="CDD" id="cd00130">
    <property type="entry name" value="PAS"/>
    <property type="match status" value="1"/>
</dbReference>
<dbReference type="PROSITE" id="PS50113">
    <property type="entry name" value="PAC"/>
    <property type="match status" value="1"/>
</dbReference>
<dbReference type="Gene3D" id="1.10.287.130">
    <property type="match status" value="1"/>
</dbReference>
<evidence type="ECO:0000256" key="16">
    <source>
        <dbReference type="SAM" id="SignalP"/>
    </source>
</evidence>
<dbReference type="InterPro" id="IPR003594">
    <property type="entry name" value="HATPase_dom"/>
</dbReference>
<dbReference type="Gene3D" id="3.30.450.20">
    <property type="entry name" value="PAS domain"/>
    <property type="match status" value="2"/>
</dbReference>
<comment type="catalytic activity">
    <reaction evidence="1">
        <text>ATP + protein L-histidine = ADP + protein N-phospho-L-histidine.</text>
        <dbReference type="EC" id="2.7.13.3"/>
    </reaction>
</comment>
<feature type="domain" description="PAS" evidence="19">
    <location>
        <begin position="560"/>
        <end position="632"/>
    </location>
</feature>
<dbReference type="GO" id="GO:0005524">
    <property type="term" value="F:ATP binding"/>
    <property type="evidence" value="ECO:0007669"/>
    <property type="project" value="UniProtKB-KW"/>
</dbReference>
<dbReference type="NCBIfam" id="TIGR00229">
    <property type="entry name" value="sensory_box"/>
    <property type="match status" value="1"/>
</dbReference>
<dbReference type="InterPro" id="IPR008207">
    <property type="entry name" value="Sig_transdc_His_kin_Hpt_dom"/>
</dbReference>
<feature type="signal peptide" evidence="16">
    <location>
        <begin position="1"/>
        <end position="32"/>
    </location>
</feature>
<evidence type="ECO:0000256" key="14">
    <source>
        <dbReference type="PROSITE-ProRule" id="PRU00169"/>
    </source>
</evidence>
<evidence type="ECO:0000256" key="10">
    <source>
        <dbReference type="ARBA" id="ARBA00022989"/>
    </source>
</evidence>
<dbReference type="PANTHER" id="PTHR45339:SF5">
    <property type="entry name" value="HISTIDINE KINASE"/>
    <property type="match status" value="1"/>
</dbReference>
<evidence type="ECO:0000256" key="11">
    <source>
        <dbReference type="ARBA" id="ARBA00023012"/>
    </source>
</evidence>
<keyword evidence="16" id="KW-0732">Signal</keyword>
<dbReference type="FunFam" id="3.30.565.10:FF:000010">
    <property type="entry name" value="Sensor histidine kinase RcsC"/>
    <property type="match status" value="1"/>
</dbReference>
<keyword evidence="11" id="KW-0902">Two-component regulatory system</keyword>
<dbReference type="EMBL" id="FNIJ01000010">
    <property type="protein sequence ID" value="SDO35451.1"/>
    <property type="molecule type" value="Genomic_DNA"/>
</dbReference>
<evidence type="ECO:0000313" key="23">
    <source>
        <dbReference type="Proteomes" id="UP000242957"/>
    </source>
</evidence>
<dbReference type="OrthoDB" id="9797243at2"/>
<dbReference type="InterPro" id="IPR001789">
    <property type="entry name" value="Sig_transdc_resp-reg_receiver"/>
</dbReference>
<dbReference type="SUPFAM" id="SSF53850">
    <property type="entry name" value="Periplasmic binding protein-like II"/>
    <property type="match status" value="2"/>
</dbReference>
<evidence type="ECO:0000256" key="1">
    <source>
        <dbReference type="ARBA" id="ARBA00000085"/>
    </source>
</evidence>
<feature type="domain" description="HPt" evidence="21">
    <location>
        <begin position="1326"/>
        <end position="1424"/>
    </location>
</feature>
<dbReference type="SMART" id="SM00062">
    <property type="entry name" value="PBPb"/>
    <property type="match status" value="2"/>
</dbReference>
<evidence type="ECO:0000313" key="22">
    <source>
        <dbReference type="EMBL" id="SDO35451.1"/>
    </source>
</evidence>
<comment type="subcellular location">
    <subcellularLocation>
        <location evidence="2">Membrane</location>
    </subcellularLocation>
</comment>
<dbReference type="PRINTS" id="PR00344">
    <property type="entry name" value="BCTRLSENSOR"/>
</dbReference>
<dbReference type="STRING" id="198616.SAMN05216193_110154"/>
<dbReference type="EC" id="2.7.13.3" evidence="3"/>
<protein>
    <recommendedName>
        <fullName evidence="3">histidine kinase</fullName>
        <ecNumber evidence="3">2.7.13.3</ecNumber>
    </recommendedName>
</protein>
<dbReference type="SMART" id="SM00388">
    <property type="entry name" value="HisKA"/>
    <property type="match status" value="1"/>
</dbReference>
<dbReference type="FunFam" id="1.10.287.130:FF:000004">
    <property type="entry name" value="Ethylene receptor 1"/>
    <property type="match status" value="1"/>
</dbReference>
<keyword evidence="12 15" id="KW-0472">Membrane</keyword>
<evidence type="ECO:0000259" key="20">
    <source>
        <dbReference type="PROSITE" id="PS50113"/>
    </source>
</evidence>
<evidence type="ECO:0000256" key="8">
    <source>
        <dbReference type="ARBA" id="ARBA00022777"/>
    </source>
</evidence>